<reference evidence="2 3" key="1">
    <citation type="submission" date="2024-06" db="EMBL/GenBank/DDBJ databases">
        <title>Genomic Encyclopedia of Type Strains, Phase IV (KMG-IV): sequencing the most valuable type-strain genomes for metagenomic binning, comparative biology and taxonomic classification.</title>
        <authorList>
            <person name="Goeker M."/>
        </authorList>
    </citation>
    <scope>NUCLEOTIDE SEQUENCE [LARGE SCALE GENOMIC DNA]</scope>
    <source>
        <strain evidence="2 3">DSM 21331</strain>
    </source>
</reference>
<keyword evidence="3" id="KW-1185">Reference proteome</keyword>
<feature type="signal peptide" evidence="1">
    <location>
        <begin position="1"/>
        <end position="19"/>
    </location>
</feature>
<proteinExistence type="predicted"/>
<accession>A0ABV2L149</accession>
<evidence type="ECO:0000313" key="2">
    <source>
        <dbReference type="EMBL" id="MET3691558.1"/>
    </source>
</evidence>
<gene>
    <name evidence="2" type="ORF">ABID43_001083</name>
</gene>
<feature type="chain" id="PRO_5045256762" description="YHS domain-containing protein" evidence="1">
    <location>
        <begin position="20"/>
        <end position="158"/>
    </location>
</feature>
<dbReference type="EMBL" id="JBEPMM010000002">
    <property type="protein sequence ID" value="MET3691558.1"/>
    <property type="molecule type" value="Genomic_DNA"/>
</dbReference>
<evidence type="ECO:0000256" key="1">
    <source>
        <dbReference type="SAM" id="SignalP"/>
    </source>
</evidence>
<dbReference type="Proteomes" id="UP001549145">
    <property type="component" value="Unassembled WGS sequence"/>
</dbReference>
<protein>
    <recommendedName>
        <fullName evidence="4">YHS domain-containing protein</fullName>
    </recommendedName>
</protein>
<comment type="caution">
    <text evidence="2">The sequence shown here is derived from an EMBL/GenBank/DDBJ whole genome shotgun (WGS) entry which is preliminary data.</text>
</comment>
<evidence type="ECO:0000313" key="3">
    <source>
        <dbReference type="Proteomes" id="UP001549145"/>
    </source>
</evidence>
<sequence length="158" mass="17517">MWLTRRHLLILAAFSPATAARATSLLARPPGPIALEGFDPVSYFLGTPEPGHAAFETAWAGRTWRFARAANQAVFRSDPVRYAPRLGGFDPIGILGGRLVDTDPSIFVCLPDGEGLARLYLLRTAEHRARLLAEPALADQAERRWPDLRDQIERDFPD</sequence>
<name>A0ABV2L149_9HYPH</name>
<organism evidence="2 3">
    <name type="scientific">Methylobacterium goesingense</name>
    <dbReference type="NCBI Taxonomy" id="243690"/>
    <lineage>
        <taxon>Bacteria</taxon>
        <taxon>Pseudomonadati</taxon>
        <taxon>Pseudomonadota</taxon>
        <taxon>Alphaproteobacteria</taxon>
        <taxon>Hyphomicrobiales</taxon>
        <taxon>Methylobacteriaceae</taxon>
        <taxon>Methylobacterium</taxon>
    </lineage>
</organism>
<evidence type="ECO:0008006" key="4">
    <source>
        <dbReference type="Google" id="ProtNLM"/>
    </source>
</evidence>
<dbReference type="RefSeq" id="WP_238282730.1">
    <property type="nucleotide sequence ID" value="NZ_BPQL01000191.1"/>
</dbReference>
<keyword evidence="1" id="KW-0732">Signal</keyword>